<dbReference type="InterPro" id="IPR011042">
    <property type="entry name" value="6-blade_b-propeller_TolB-like"/>
</dbReference>
<reference evidence="3" key="1">
    <citation type="submission" date="2022-09" db="EMBL/GenBank/DDBJ databases">
        <title>Actin cytoskeleton and complex cell architecture in an #Asgard archaeon.</title>
        <authorList>
            <person name="Ponce Toledo R.I."/>
            <person name="Schleper C."/>
            <person name="Rodrigues Oliveira T."/>
            <person name="Wollweber F."/>
            <person name="Xu J."/>
            <person name="Rittmann S."/>
            <person name="Klingl A."/>
            <person name="Pilhofer M."/>
        </authorList>
    </citation>
    <scope>NUCLEOTIDE SEQUENCE</scope>
    <source>
        <strain evidence="3">B-35</strain>
    </source>
</reference>
<dbReference type="Pfam" id="PF07676">
    <property type="entry name" value="PD40"/>
    <property type="match status" value="4"/>
</dbReference>
<keyword evidence="2" id="KW-0812">Transmembrane</keyword>
<protein>
    <submittedName>
        <fullName evidence="3">Tol-Pal system protein TolB</fullName>
    </submittedName>
</protein>
<comment type="similarity">
    <text evidence="1">Belongs to the TolB family.</text>
</comment>
<name>A0ABY6HWR6_9ARCH</name>
<proteinExistence type="inferred from homology"/>
<dbReference type="PANTHER" id="PTHR36842">
    <property type="entry name" value="PROTEIN TOLB HOMOLOG"/>
    <property type="match status" value="1"/>
</dbReference>
<evidence type="ECO:0000313" key="4">
    <source>
        <dbReference type="Proteomes" id="UP001208689"/>
    </source>
</evidence>
<organism evidence="3 4">
    <name type="scientific">Candidatus Lokiarchaeum ossiferum</name>
    <dbReference type="NCBI Taxonomy" id="2951803"/>
    <lineage>
        <taxon>Archaea</taxon>
        <taxon>Promethearchaeati</taxon>
        <taxon>Promethearchaeota</taxon>
        <taxon>Promethearchaeia</taxon>
        <taxon>Promethearchaeales</taxon>
        <taxon>Promethearchaeaceae</taxon>
        <taxon>Candidatus Lokiarchaeum</taxon>
    </lineage>
</organism>
<dbReference type="SUPFAM" id="SSF69304">
    <property type="entry name" value="Tricorn protease N-terminal domain"/>
    <property type="match status" value="1"/>
</dbReference>
<accession>A0ABY6HWR6</accession>
<feature type="transmembrane region" description="Helical" evidence="2">
    <location>
        <begin position="7"/>
        <end position="28"/>
    </location>
</feature>
<evidence type="ECO:0000256" key="2">
    <source>
        <dbReference type="SAM" id="Phobius"/>
    </source>
</evidence>
<dbReference type="InterPro" id="IPR011659">
    <property type="entry name" value="WD40"/>
</dbReference>
<evidence type="ECO:0000313" key="3">
    <source>
        <dbReference type="EMBL" id="UYP47026.1"/>
    </source>
</evidence>
<keyword evidence="2" id="KW-1133">Transmembrane helix</keyword>
<dbReference type="PANTHER" id="PTHR36842:SF1">
    <property type="entry name" value="PROTEIN TOLB"/>
    <property type="match status" value="1"/>
</dbReference>
<dbReference type="Proteomes" id="UP001208689">
    <property type="component" value="Chromosome"/>
</dbReference>
<dbReference type="EMBL" id="CP104013">
    <property type="protein sequence ID" value="UYP47026.1"/>
    <property type="molecule type" value="Genomic_DNA"/>
</dbReference>
<keyword evidence="4" id="KW-1185">Reference proteome</keyword>
<dbReference type="Gene3D" id="2.120.10.30">
    <property type="entry name" value="TolB, C-terminal domain"/>
    <property type="match status" value="2"/>
</dbReference>
<keyword evidence="2" id="KW-0472">Membrane</keyword>
<evidence type="ECO:0000256" key="1">
    <source>
        <dbReference type="ARBA" id="ARBA00009820"/>
    </source>
</evidence>
<gene>
    <name evidence="3" type="ORF">NEF87_003311</name>
</gene>
<sequence length="299" mass="32907">MQKVKKKIGIAISIISLLSVLIVGGLIFTNRAPQSSQYGLEDFLQITNSGSGWDFHSSISNDGNKVCFARYNPTTSKMSLNIYSIPDGNLTTVVSTMTGDFSSTWSPDDTQIAFDARATADSTSYIYILTIATGEIVRFSSLSGNAFRPDWSHDGQNIVYASYLQLYIQPVSGGDAKLVPNADEAVNPTWNHDDTQILFSKENAAKDIYSINVDGSNLKFLAKGNSNDKESWARWSNDGTQIIYHLFDDGISSIAIKNLTSEKVSLLTDIGDCRFPDWSADGSLIVFSYDTNLWIFSFS</sequence>